<dbReference type="GO" id="GO:0032259">
    <property type="term" value="P:methylation"/>
    <property type="evidence" value="ECO:0007669"/>
    <property type="project" value="UniProtKB-KW"/>
</dbReference>
<dbReference type="Pfam" id="PF08032">
    <property type="entry name" value="SpoU_sub_bind"/>
    <property type="match status" value="1"/>
</dbReference>
<dbReference type="GO" id="GO:0003723">
    <property type="term" value="F:RNA binding"/>
    <property type="evidence" value="ECO:0007669"/>
    <property type="project" value="InterPro"/>
</dbReference>
<evidence type="ECO:0000313" key="4">
    <source>
        <dbReference type="EMBL" id="MDR6238645.1"/>
    </source>
</evidence>
<comment type="caution">
    <text evidence="4">The sequence shown here is derived from an EMBL/GenBank/DDBJ whole genome shotgun (WGS) entry which is preliminary data.</text>
</comment>
<dbReference type="GO" id="GO:0006396">
    <property type="term" value="P:RNA processing"/>
    <property type="evidence" value="ECO:0007669"/>
    <property type="project" value="InterPro"/>
</dbReference>
<dbReference type="EMBL" id="JAVDQD010000002">
    <property type="protein sequence ID" value="MDR6238645.1"/>
    <property type="molecule type" value="Genomic_DNA"/>
</dbReference>
<reference evidence="4" key="1">
    <citation type="submission" date="2023-07" db="EMBL/GenBank/DDBJ databases">
        <title>Genomic Encyclopedia of Type Strains, Phase IV (KMG-IV): sequencing the most valuable type-strain genomes for metagenomic binning, comparative biology and taxonomic classification.</title>
        <authorList>
            <person name="Goeker M."/>
        </authorList>
    </citation>
    <scope>NUCLEOTIDE SEQUENCE</scope>
    <source>
        <strain evidence="4">DSM 26174</strain>
    </source>
</reference>
<name>A0AAE4BS97_9BACT</name>
<dbReference type="InterPro" id="IPR029064">
    <property type="entry name" value="Ribosomal_eL30-like_sf"/>
</dbReference>
<gene>
    <name evidence="4" type="ORF">HNQ88_001682</name>
</gene>
<dbReference type="InterPro" id="IPR004441">
    <property type="entry name" value="rRNA_MeTrfase_TrmH"/>
</dbReference>
<dbReference type="GO" id="GO:0005829">
    <property type="term" value="C:cytosol"/>
    <property type="evidence" value="ECO:0007669"/>
    <property type="project" value="TreeGrafter"/>
</dbReference>
<dbReference type="InterPro" id="IPR001537">
    <property type="entry name" value="SpoU_MeTrfase"/>
</dbReference>
<evidence type="ECO:0000259" key="3">
    <source>
        <dbReference type="SMART" id="SM00967"/>
    </source>
</evidence>
<dbReference type="PANTHER" id="PTHR46429">
    <property type="entry name" value="23S RRNA (GUANOSINE-2'-O-)-METHYLTRANSFERASE RLMB"/>
    <property type="match status" value="1"/>
</dbReference>
<keyword evidence="2 4" id="KW-0808">Transferase</keyword>
<dbReference type="SUPFAM" id="SSF75217">
    <property type="entry name" value="alpha/beta knot"/>
    <property type="match status" value="1"/>
</dbReference>
<evidence type="ECO:0000256" key="1">
    <source>
        <dbReference type="ARBA" id="ARBA00022603"/>
    </source>
</evidence>
<evidence type="ECO:0000313" key="5">
    <source>
        <dbReference type="Proteomes" id="UP001185092"/>
    </source>
</evidence>
<dbReference type="PANTHER" id="PTHR46429:SF1">
    <property type="entry name" value="23S RRNA (GUANOSINE-2'-O-)-METHYLTRANSFERASE RLMB"/>
    <property type="match status" value="1"/>
</dbReference>
<dbReference type="InterPro" id="IPR013123">
    <property type="entry name" value="SpoU_subst-bd"/>
</dbReference>
<proteinExistence type="predicted"/>
<dbReference type="Proteomes" id="UP001185092">
    <property type="component" value="Unassembled WGS sequence"/>
</dbReference>
<accession>A0AAE4BS97</accession>
<dbReference type="AlphaFoldDB" id="A0AAE4BS97"/>
<dbReference type="EC" id="2.1.1.185" evidence="4"/>
<dbReference type="Pfam" id="PF00588">
    <property type="entry name" value="SpoU_methylase"/>
    <property type="match status" value="1"/>
</dbReference>
<keyword evidence="1 4" id="KW-0489">Methyltransferase</keyword>
<dbReference type="CDD" id="cd18103">
    <property type="entry name" value="SpoU-like_RlmB"/>
    <property type="match status" value="1"/>
</dbReference>
<dbReference type="NCBIfam" id="TIGR00186">
    <property type="entry name" value="rRNA_methyl_3"/>
    <property type="match status" value="1"/>
</dbReference>
<dbReference type="InterPro" id="IPR029028">
    <property type="entry name" value="Alpha/beta_knot_MTases"/>
</dbReference>
<evidence type="ECO:0000256" key="2">
    <source>
        <dbReference type="ARBA" id="ARBA00022679"/>
    </source>
</evidence>
<dbReference type="InterPro" id="IPR029026">
    <property type="entry name" value="tRNA_m1G_MTases_N"/>
</dbReference>
<dbReference type="SMART" id="SM00967">
    <property type="entry name" value="SpoU_sub_bind"/>
    <property type="match status" value="1"/>
</dbReference>
<dbReference type="GO" id="GO:0008173">
    <property type="term" value="F:RNA methyltransferase activity"/>
    <property type="evidence" value="ECO:0007669"/>
    <property type="project" value="InterPro"/>
</dbReference>
<protein>
    <submittedName>
        <fullName evidence="4">23S rRNA (Guanosine2251-2'-O)-methyltransferase</fullName>
        <ecNumber evidence="4">2.1.1.185</ecNumber>
    </submittedName>
</protein>
<dbReference type="Gene3D" id="3.30.1330.30">
    <property type="match status" value="1"/>
</dbReference>
<dbReference type="RefSeq" id="WP_309938154.1">
    <property type="nucleotide sequence ID" value="NZ_AP025305.1"/>
</dbReference>
<dbReference type="Gene3D" id="3.40.1280.10">
    <property type="match status" value="1"/>
</dbReference>
<dbReference type="SUPFAM" id="SSF55315">
    <property type="entry name" value="L30e-like"/>
    <property type="match status" value="1"/>
</dbReference>
<keyword evidence="5" id="KW-1185">Reference proteome</keyword>
<sequence length="261" mass="29059">MEKRPKRNIAFPKNKKDNIEMVFGIRAILESINSGKEIEKLFIQTGINNELIKELIQTAKNRKIPFVKVPQEKLNRITKKNHQGAIAYLSAIKYLPLENIIYQIFEKGEDPFLLILDRITDVRNFGAIARTAECLGVHAIIIPSRGAAQANSDAIKTSAGALNYIPVCREDNLKETIQYLKDSGINIVASTEKTDTSILDVEMNGPVAIIMGSEENGISNEYLKLADQRAKIPMTGKIESLNVSVAAGMMLYEAVKQRSKN</sequence>
<organism evidence="4 5">
    <name type="scientific">Aureibacter tunicatorum</name>
    <dbReference type="NCBI Taxonomy" id="866807"/>
    <lineage>
        <taxon>Bacteria</taxon>
        <taxon>Pseudomonadati</taxon>
        <taxon>Bacteroidota</taxon>
        <taxon>Cytophagia</taxon>
        <taxon>Cytophagales</taxon>
        <taxon>Persicobacteraceae</taxon>
        <taxon>Aureibacter</taxon>
    </lineage>
</organism>
<feature type="domain" description="RNA 2-O ribose methyltransferase substrate binding" evidence="3">
    <location>
        <begin position="21"/>
        <end position="95"/>
    </location>
</feature>